<keyword evidence="3" id="KW-1185">Reference proteome</keyword>
<dbReference type="AlphaFoldDB" id="A0A2W2B5W3"/>
<reference evidence="2 3" key="1">
    <citation type="submission" date="2018-06" db="EMBL/GenBank/DDBJ databases">
        <title>Mucibacter soli gen. nov., sp. nov., a new member of the family Chitinophagaceae producing mucin.</title>
        <authorList>
            <person name="Kim M.-K."/>
            <person name="Park S."/>
            <person name="Kim T.-S."/>
            <person name="Joung Y."/>
            <person name="Han J.-H."/>
            <person name="Kim S.B."/>
        </authorList>
    </citation>
    <scope>NUCLEOTIDE SEQUENCE [LARGE SCALE GENOMIC DNA]</scope>
    <source>
        <strain evidence="2 3">R1-15</strain>
    </source>
</reference>
<dbReference type="GO" id="GO:0046872">
    <property type="term" value="F:metal ion binding"/>
    <property type="evidence" value="ECO:0007669"/>
    <property type="project" value="UniProtKB-KW"/>
</dbReference>
<dbReference type="PANTHER" id="PTHR46124:SF3">
    <property type="entry name" value="HYDROLASE"/>
    <property type="match status" value="1"/>
</dbReference>
<feature type="binding site" evidence="1">
    <location>
        <position position="132"/>
    </location>
    <ligand>
        <name>a divalent metal cation</name>
        <dbReference type="ChEBI" id="CHEBI:60240"/>
        <label>2</label>
    </ligand>
</feature>
<dbReference type="CDD" id="cd01310">
    <property type="entry name" value="TatD_DNAse"/>
    <property type="match status" value="1"/>
</dbReference>
<evidence type="ECO:0000256" key="1">
    <source>
        <dbReference type="PIRSR" id="PIRSR005902-1"/>
    </source>
</evidence>
<dbReference type="PANTHER" id="PTHR46124">
    <property type="entry name" value="D-AMINOACYL-TRNA DEACYLASE"/>
    <property type="match status" value="1"/>
</dbReference>
<feature type="binding site" evidence="1">
    <location>
        <position position="73"/>
    </location>
    <ligand>
        <name>a divalent metal cation</name>
        <dbReference type="ChEBI" id="CHEBI:60240"/>
        <label>1</label>
    </ligand>
</feature>
<feature type="binding site" evidence="1">
    <location>
        <position position="181"/>
    </location>
    <ligand>
        <name>a divalent metal cation</name>
        <dbReference type="ChEBI" id="CHEBI:60240"/>
        <label>1</label>
    </ligand>
</feature>
<dbReference type="Proteomes" id="UP000248745">
    <property type="component" value="Unassembled WGS sequence"/>
</dbReference>
<gene>
    <name evidence="2" type="ORF">DN068_18925</name>
</gene>
<dbReference type="Pfam" id="PF01026">
    <property type="entry name" value="TatD_DNase"/>
    <property type="match status" value="1"/>
</dbReference>
<dbReference type="GO" id="GO:0016788">
    <property type="term" value="F:hydrolase activity, acting on ester bonds"/>
    <property type="evidence" value="ECO:0007669"/>
    <property type="project" value="InterPro"/>
</dbReference>
<dbReference type="InterPro" id="IPR001130">
    <property type="entry name" value="TatD-like"/>
</dbReference>
<name>A0A2W2B5W3_9BACT</name>
<dbReference type="Gene3D" id="3.20.20.140">
    <property type="entry name" value="Metal-dependent hydrolases"/>
    <property type="match status" value="1"/>
</dbReference>
<evidence type="ECO:0000313" key="2">
    <source>
        <dbReference type="EMBL" id="PZF71367.1"/>
    </source>
</evidence>
<keyword evidence="1" id="KW-0479">Metal-binding</keyword>
<proteinExistence type="predicted"/>
<dbReference type="GO" id="GO:0005829">
    <property type="term" value="C:cytosol"/>
    <property type="evidence" value="ECO:0007669"/>
    <property type="project" value="TreeGrafter"/>
</dbReference>
<comment type="caution">
    <text evidence="2">The sequence shown here is derived from an EMBL/GenBank/DDBJ whole genome shotgun (WGS) entry which is preliminary data.</text>
</comment>
<dbReference type="InterPro" id="IPR032466">
    <property type="entry name" value="Metal_Hydrolase"/>
</dbReference>
<dbReference type="EMBL" id="QKTW01000025">
    <property type="protein sequence ID" value="PZF71367.1"/>
    <property type="molecule type" value="Genomic_DNA"/>
</dbReference>
<dbReference type="SUPFAM" id="SSF51556">
    <property type="entry name" value="Metallo-dependent hydrolases"/>
    <property type="match status" value="1"/>
</dbReference>
<protein>
    <recommendedName>
        <fullName evidence="4">Hydrolase TatD</fullName>
    </recommendedName>
</protein>
<dbReference type="OrthoDB" id="664222at2"/>
<organism evidence="2 3">
    <name type="scientific">Taibaiella soli</name>
    <dbReference type="NCBI Taxonomy" id="1649169"/>
    <lineage>
        <taxon>Bacteria</taxon>
        <taxon>Pseudomonadati</taxon>
        <taxon>Bacteroidota</taxon>
        <taxon>Chitinophagia</taxon>
        <taxon>Chitinophagales</taxon>
        <taxon>Chitinophagaceae</taxon>
        <taxon>Taibaiella</taxon>
    </lineage>
</organism>
<feature type="binding site" evidence="1">
    <location>
        <position position="108"/>
    </location>
    <ligand>
        <name>a divalent metal cation</name>
        <dbReference type="ChEBI" id="CHEBI:60240"/>
        <label>2</label>
    </ligand>
</feature>
<sequence>MFIFLSRYINIHSHHTFPGDNLSIFCLYDQFERAESGLTCSVGLHPWYLDHAEADCEAIRKYMSLPNVLAIGECGLDKLAKTDWDWQMKWLIWQIDLANSINKPLIIHCVKAFEDLLAVFKMHPPKVPVIIHGFNKKPELAQQLVQHRLYISFGKALFQSHPGPLEALEHIPADHFFLETDDAAMPIADVYAKAAKIRKTGEDEIILQLQKNFQNVFAR</sequence>
<accession>A0A2W2B5W3</accession>
<evidence type="ECO:0008006" key="4">
    <source>
        <dbReference type="Google" id="ProtNLM"/>
    </source>
</evidence>
<evidence type="ECO:0000313" key="3">
    <source>
        <dbReference type="Proteomes" id="UP000248745"/>
    </source>
</evidence>
<dbReference type="PIRSF" id="PIRSF005902">
    <property type="entry name" value="DNase_TatD"/>
    <property type="match status" value="1"/>
</dbReference>